<dbReference type="InterPro" id="IPR005467">
    <property type="entry name" value="His_kinase_dom"/>
</dbReference>
<feature type="transmembrane region" description="Helical" evidence="11">
    <location>
        <begin position="66"/>
        <end position="86"/>
    </location>
</feature>
<gene>
    <name evidence="14" type="ORF">G3I67_00485</name>
</gene>
<keyword evidence="6 11" id="KW-0812">Transmembrane</keyword>
<comment type="caution">
    <text evidence="14">The sequence shown here is derived from an EMBL/GenBank/DDBJ whole genome shotgun (WGS) entry which is preliminary data.</text>
</comment>
<dbReference type="CDD" id="cd00082">
    <property type="entry name" value="HisKA"/>
    <property type="match status" value="1"/>
</dbReference>
<dbReference type="SMART" id="SM00388">
    <property type="entry name" value="HisKA"/>
    <property type="match status" value="1"/>
</dbReference>
<dbReference type="InterPro" id="IPR050428">
    <property type="entry name" value="TCS_sensor_his_kinase"/>
</dbReference>
<dbReference type="InterPro" id="IPR004358">
    <property type="entry name" value="Sig_transdc_His_kin-like_C"/>
</dbReference>
<dbReference type="PRINTS" id="PR00344">
    <property type="entry name" value="BCTRLSENSOR"/>
</dbReference>
<dbReference type="PANTHER" id="PTHR45436">
    <property type="entry name" value="SENSOR HISTIDINE KINASE YKOH"/>
    <property type="match status" value="1"/>
</dbReference>
<dbReference type="GO" id="GO:0005886">
    <property type="term" value="C:plasma membrane"/>
    <property type="evidence" value="ECO:0007669"/>
    <property type="project" value="TreeGrafter"/>
</dbReference>
<dbReference type="InterPro" id="IPR003661">
    <property type="entry name" value="HisK_dim/P_dom"/>
</dbReference>
<dbReference type="Gene3D" id="1.10.287.130">
    <property type="match status" value="1"/>
</dbReference>
<evidence type="ECO:0000256" key="5">
    <source>
        <dbReference type="ARBA" id="ARBA00022679"/>
    </source>
</evidence>
<keyword evidence="4" id="KW-0597">Phosphoprotein</keyword>
<dbReference type="Pfam" id="PF02518">
    <property type="entry name" value="HATPase_c"/>
    <property type="match status" value="1"/>
</dbReference>
<keyword evidence="10 11" id="KW-0472">Membrane</keyword>
<organism evidence="14">
    <name type="scientific">Sheuella amnicola</name>
    <dbReference type="NCBI Taxonomy" id="2707330"/>
    <lineage>
        <taxon>Bacteria</taxon>
        <taxon>Pseudomonadati</taxon>
        <taxon>Pseudomonadota</taxon>
        <taxon>Betaproteobacteria</taxon>
        <taxon>Burkholderiales</taxon>
        <taxon>Alcaligenaceae</taxon>
        <taxon>Sheuella</taxon>
    </lineage>
</organism>
<name>A0A6B2R2M5_9BURK</name>
<keyword evidence="5" id="KW-0808">Transferase</keyword>
<feature type="domain" description="Histidine kinase" evidence="12">
    <location>
        <begin position="150"/>
        <end position="363"/>
    </location>
</feature>
<dbReference type="SUPFAM" id="SSF47384">
    <property type="entry name" value="Homodimeric domain of signal transducing histidine kinase"/>
    <property type="match status" value="1"/>
</dbReference>
<sequence length="378" mass="42076">MPVQSLQAIKAKSVKTRFSILPAGSLARHLVLRLLPPIILLVVLDLVVTWGITHKIEMSDWQLEDIFWLMALGQMIFICLFAWVVVQGVRSGMKAVTELAEEISLRSADDLAPVQIQGLPLELDLLVRHTNALLARMNDTFAAQRRFVGHAAHQLRTPLAGLKLESELMLAKDLPADVRIRAERIKTVSDRMIRLGQQLLLLARVDPDARPQDNFVRLDLCEWVRMSAAEWLTRARDLKIDLELDAPDDAVWIDGDPILLDQMLGNLIDNALLYAHHASLIKIQITSTPPALSVEDNGCGVSPQEQGRVFEAFYRSSQATAGGSGLGLAIVREIARAHGAWWNLLSVPQISGTRMTVVFPGPRIGTQLNRMDRISQLR</sequence>
<dbReference type="PROSITE" id="PS50885">
    <property type="entry name" value="HAMP"/>
    <property type="match status" value="1"/>
</dbReference>
<evidence type="ECO:0000256" key="7">
    <source>
        <dbReference type="ARBA" id="ARBA00022777"/>
    </source>
</evidence>
<evidence type="ECO:0000256" key="2">
    <source>
        <dbReference type="ARBA" id="ARBA00004370"/>
    </source>
</evidence>
<dbReference type="InterPro" id="IPR003594">
    <property type="entry name" value="HATPase_dom"/>
</dbReference>
<dbReference type="PROSITE" id="PS50109">
    <property type="entry name" value="HIS_KIN"/>
    <property type="match status" value="1"/>
</dbReference>
<dbReference type="SUPFAM" id="SSF55874">
    <property type="entry name" value="ATPase domain of HSP90 chaperone/DNA topoisomerase II/histidine kinase"/>
    <property type="match status" value="1"/>
</dbReference>
<dbReference type="RefSeq" id="WP_163651032.1">
    <property type="nucleotide sequence ID" value="NZ_JAAGRN010000001.1"/>
</dbReference>
<feature type="transmembrane region" description="Helical" evidence="11">
    <location>
        <begin position="34"/>
        <end position="54"/>
    </location>
</feature>
<evidence type="ECO:0000256" key="6">
    <source>
        <dbReference type="ARBA" id="ARBA00022692"/>
    </source>
</evidence>
<protein>
    <recommendedName>
        <fullName evidence="3">histidine kinase</fullName>
        <ecNumber evidence="3">2.7.13.3</ecNumber>
    </recommendedName>
</protein>
<keyword evidence="7 14" id="KW-0418">Kinase</keyword>
<evidence type="ECO:0000259" key="12">
    <source>
        <dbReference type="PROSITE" id="PS50109"/>
    </source>
</evidence>
<evidence type="ECO:0000259" key="13">
    <source>
        <dbReference type="PROSITE" id="PS50885"/>
    </source>
</evidence>
<dbReference type="GO" id="GO:0000155">
    <property type="term" value="F:phosphorelay sensor kinase activity"/>
    <property type="evidence" value="ECO:0007669"/>
    <property type="project" value="InterPro"/>
</dbReference>
<dbReference type="AlphaFoldDB" id="A0A6B2R2M5"/>
<dbReference type="PANTHER" id="PTHR45436:SF1">
    <property type="entry name" value="SENSOR PROTEIN QSEC"/>
    <property type="match status" value="1"/>
</dbReference>
<comment type="catalytic activity">
    <reaction evidence="1">
        <text>ATP + protein L-histidine = ADP + protein N-phospho-L-histidine.</text>
        <dbReference type="EC" id="2.7.13.3"/>
    </reaction>
</comment>
<evidence type="ECO:0000256" key="8">
    <source>
        <dbReference type="ARBA" id="ARBA00022989"/>
    </source>
</evidence>
<proteinExistence type="predicted"/>
<evidence type="ECO:0000313" key="14">
    <source>
        <dbReference type="EMBL" id="NDY81695.1"/>
    </source>
</evidence>
<dbReference type="InterPro" id="IPR036890">
    <property type="entry name" value="HATPase_C_sf"/>
</dbReference>
<comment type="subcellular location">
    <subcellularLocation>
        <location evidence="2">Membrane</location>
    </subcellularLocation>
</comment>
<evidence type="ECO:0000256" key="11">
    <source>
        <dbReference type="SAM" id="Phobius"/>
    </source>
</evidence>
<evidence type="ECO:0000256" key="4">
    <source>
        <dbReference type="ARBA" id="ARBA00022553"/>
    </source>
</evidence>
<dbReference type="InterPro" id="IPR036097">
    <property type="entry name" value="HisK_dim/P_sf"/>
</dbReference>
<dbReference type="Pfam" id="PF00512">
    <property type="entry name" value="HisKA"/>
    <property type="match status" value="1"/>
</dbReference>
<accession>A0A6B2R2M5</accession>
<evidence type="ECO:0000256" key="1">
    <source>
        <dbReference type="ARBA" id="ARBA00000085"/>
    </source>
</evidence>
<keyword evidence="9" id="KW-0902">Two-component regulatory system</keyword>
<evidence type="ECO:0000256" key="9">
    <source>
        <dbReference type="ARBA" id="ARBA00023012"/>
    </source>
</evidence>
<dbReference type="Gene3D" id="3.30.565.10">
    <property type="entry name" value="Histidine kinase-like ATPase, C-terminal domain"/>
    <property type="match status" value="1"/>
</dbReference>
<evidence type="ECO:0000256" key="3">
    <source>
        <dbReference type="ARBA" id="ARBA00012438"/>
    </source>
</evidence>
<dbReference type="CDD" id="cd00075">
    <property type="entry name" value="HATPase"/>
    <property type="match status" value="1"/>
</dbReference>
<reference evidence="14" key="1">
    <citation type="submission" date="2020-02" db="EMBL/GenBank/DDBJ databases">
        <authorList>
            <person name="Chen W.-M."/>
        </authorList>
    </citation>
    <scope>NUCLEOTIDE SEQUENCE</scope>
    <source>
        <strain evidence="14">NBD-18</strain>
    </source>
</reference>
<keyword evidence="8 11" id="KW-1133">Transmembrane helix</keyword>
<dbReference type="EMBL" id="JAAGRN010000001">
    <property type="protein sequence ID" value="NDY81695.1"/>
    <property type="molecule type" value="Genomic_DNA"/>
</dbReference>
<evidence type="ECO:0000256" key="10">
    <source>
        <dbReference type="ARBA" id="ARBA00023136"/>
    </source>
</evidence>
<dbReference type="EC" id="2.7.13.3" evidence="3"/>
<dbReference type="InterPro" id="IPR003660">
    <property type="entry name" value="HAMP_dom"/>
</dbReference>
<feature type="domain" description="HAMP" evidence="13">
    <location>
        <begin position="90"/>
        <end position="142"/>
    </location>
</feature>
<dbReference type="SMART" id="SM00387">
    <property type="entry name" value="HATPase_c"/>
    <property type="match status" value="1"/>
</dbReference>